<protein>
    <submittedName>
        <fullName evidence="1">Predicted phosphodiesterase</fullName>
    </submittedName>
</protein>
<proteinExistence type="predicted"/>
<evidence type="ECO:0000313" key="1">
    <source>
        <dbReference type="EMBL" id="SMC76039.1"/>
    </source>
</evidence>
<name>A0AC61PNB3_9FIRM</name>
<evidence type="ECO:0000313" key="2">
    <source>
        <dbReference type="Proteomes" id="UP000192328"/>
    </source>
</evidence>
<dbReference type="Proteomes" id="UP000192328">
    <property type="component" value="Unassembled WGS sequence"/>
</dbReference>
<gene>
    <name evidence="1" type="ORF">SAMN06297397_2348</name>
</gene>
<accession>A0AC61PNB3</accession>
<comment type="caution">
    <text evidence="1">The sequence shown here is derived from an EMBL/GenBank/DDBJ whole genome shotgun (WGS) entry which is preliminary data.</text>
</comment>
<organism evidence="1 2">
    <name type="scientific">Aristaeella lactis</name>
    <dbReference type="NCBI Taxonomy" id="3046383"/>
    <lineage>
        <taxon>Bacteria</taxon>
        <taxon>Bacillati</taxon>
        <taxon>Bacillota</taxon>
        <taxon>Clostridia</taxon>
        <taxon>Eubacteriales</taxon>
        <taxon>Aristaeellaceae</taxon>
        <taxon>Aristaeella</taxon>
    </lineage>
</organism>
<dbReference type="EMBL" id="FWXZ01000005">
    <property type="protein sequence ID" value="SMC76039.1"/>
    <property type="molecule type" value="Genomic_DNA"/>
</dbReference>
<keyword evidence="2" id="KW-1185">Reference proteome</keyword>
<reference evidence="1" key="1">
    <citation type="submission" date="2017-04" db="EMBL/GenBank/DDBJ databases">
        <authorList>
            <person name="Varghese N."/>
            <person name="Submissions S."/>
        </authorList>
    </citation>
    <scope>NUCLEOTIDE SEQUENCE</scope>
    <source>
        <strain evidence="1">WTE2008</strain>
    </source>
</reference>
<sequence length="243" mass="27407">MSRIAILSDIHGNLYALEKVVQDMDSRCIDQAILLGDLIDYGMQSNEVVAYIMNHFHYPLVCSIWGNHEKAILTSNFNGFSSQRGVDCAKHTASLLTTETTDYLNRELIHDGFCEFSLDNKKALAIHGSLDNPYWKAIMPGNLRGDYREYDIVLSGHSHYPHVLTEFYDNEDPVHRNKHAVIFINPGSVGQPRNHNPAAQYAILDTDTFSVSLIAVKYDVVSAMALYDDSVDSFYRTRLETGV</sequence>